<evidence type="ECO:0000313" key="3">
    <source>
        <dbReference type="Proteomes" id="UP000178835"/>
    </source>
</evidence>
<dbReference type="InterPro" id="IPR004860">
    <property type="entry name" value="LAGLIDADG_dom"/>
</dbReference>
<feature type="domain" description="Homing endonuclease LAGLIDADG" evidence="1">
    <location>
        <begin position="9"/>
        <end position="176"/>
    </location>
</feature>
<comment type="caution">
    <text evidence="2">The sequence shown here is derived from an EMBL/GenBank/DDBJ whole genome shotgun (WGS) entry which is preliminary data.</text>
</comment>
<dbReference type="InterPro" id="IPR027434">
    <property type="entry name" value="Homing_endonucl"/>
</dbReference>
<evidence type="ECO:0000259" key="1">
    <source>
        <dbReference type="Pfam" id="PF03161"/>
    </source>
</evidence>
<dbReference type="GO" id="GO:0004519">
    <property type="term" value="F:endonuclease activity"/>
    <property type="evidence" value="ECO:0007669"/>
    <property type="project" value="InterPro"/>
</dbReference>
<dbReference type="EMBL" id="MHOH01000019">
    <property type="protein sequence ID" value="OGZ60514.1"/>
    <property type="molecule type" value="Genomic_DNA"/>
</dbReference>
<reference evidence="2 3" key="1">
    <citation type="journal article" date="2016" name="Nat. Commun.">
        <title>Thousands of microbial genomes shed light on interconnected biogeochemical processes in an aquifer system.</title>
        <authorList>
            <person name="Anantharaman K."/>
            <person name="Brown C.T."/>
            <person name="Hug L.A."/>
            <person name="Sharon I."/>
            <person name="Castelle C.J."/>
            <person name="Probst A.J."/>
            <person name="Thomas B.C."/>
            <person name="Singh A."/>
            <person name="Wilkins M.J."/>
            <person name="Karaoz U."/>
            <person name="Brodie E.L."/>
            <person name="Williams K.H."/>
            <person name="Hubbard S.S."/>
            <person name="Banfield J.F."/>
        </authorList>
    </citation>
    <scope>NUCLEOTIDE SEQUENCE [LARGE SCALE GENOMIC DNA]</scope>
</reference>
<dbReference type="Pfam" id="PF03161">
    <property type="entry name" value="LAGLIDADG_2"/>
    <property type="match status" value="1"/>
</dbReference>
<gene>
    <name evidence="2" type="ORF">A2919_01150</name>
</gene>
<evidence type="ECO:0000313" key="2">
    <source>
        <dbReference type="EMBL" id="OGZ60514.1"/>
    </source>
</evidence>
<dbReference type="Gene3D" id="3.10.28.10">
    <property type="entry name" value="Homing endonucleases"/>
    <property type="match status" value="2"/>
</dbReference>
<protein>
    <recommendedName>
        <fullName evidence="1">Homing endonuclease LAGLIDADG domain-containing protein</fullName>
    </recommendedName>
</protein>
<name>A0A1G2HDG9_9BACT</name>
<organism evidence="2 3">
    <name type="scientific">Candidatus Spechtbacteria bacterium RIFCSPLOWO2_01_FULL_43_12</name>
    <dbReference type="NCBI Taxonomy" id="1802162"/>
    <lineage>
        <taxon>Bacteria</taxon>
        <taxon>Candidatus Spechtiibacteriota</taxon>
    </lineage>
</organism>
<dbReference type="SUPFAM" id="SSF55608">
    <property type="entry name" value="Homing endonucleases"/>
    <property type="match status" value="1"/>
</dbReference>
<dbReference type="AlphaFoldDB" id="A0A1G2HDG9"/>
<proteinExistence type="predicted"/>
<accession>A0A1G2HDG9</accession>
<dbReference type="Proteomes" id="UP000178835">
    <property type="component" value="Unassembled WGS sequence"/>
</dbReference>
<sequence length="198" mass="22941">MNLTKKQKSAIAGMILGDGYLQKTGAKNARLRLEHRAEHREYLIWKANLLPQLFQGTSTLLDRVHPKTNKMYHYARHQSGASPYLGKLRALFYRDGKKHIPANVEKLLRDDIGFAIWYYDDGYYYKRDHCAYLYLGKVGPIEANIASETIQKKFGLKNTVLDKKNKGFAIYFPPTEKEKIRQIVEKYPVPVMAYKIPS</sequence>